<reference evidence="1" key="1">
    <citation type="submission" date="2020-02" db="EMBL/GenBank/DDBJ databases">
        <authorList>
            <person name="Meier V. D."/>
        </authorList>
    </citation>
    <scope>NUCLEOTIDE SEQUENCE</scope>
    <source>
        <strain evidence="1">AVDCRST_MAG62</strain>
    </source>
</reference>
<name>A0A6J4TA17_9SPHN</name>
<dbReference type="AlphaFoldDB" id="A0A6J4TA17"/>
<sequence length="40" mass="4094">MVERPSANGKELVAACCKAARVRRALALDGGGMDGSFVGE</sequence>
<proteinExistence type="predicted"/>
<gene>
    <name evidence="1" type="ORF">AVDCRST_MAG62-895</name>
</gene>
<dbReference type="EMBL" id="CADCWB010000112">
    <property type="protein sequence ID" value="CAA9517302.1"/>
    <property type="molecule type" value="Genomic_DNA"/>
</dbReference>
<protein>
    <submittedName>
        <fullName evidence="1">Uncharacterized protein</fullName>
    </submittedName>
</protein>
<accession>A0A6J4TA17</accession>
<organism evidence="1">
    <name type="scientific">uncultured Sphingomonas sp</name>
    <dbReference type="NCBI Taxonomy" id="158754"/>
    <lineage>
        <taxon>Bacteria</taxon>
        <taxon>Pseudomonadati</taxon>
        <taxon>Pseudomonadota</taxon>
        <taxon>Alphaproteobacteria</taxon>
        <taxon>Sphingomonadales</taxon>
        <taxon>Sphingomonadaceae</taxon>
        <taxon>Sphingomonas</taxon>
        <taxon>environmental samples</taxon>
    </lineage>
</organism>
<evidence type="ECO:0000313" key="1">
    <source>
        <dbReference type="EMBL" id="CAA9517302.1"/>
    </source>
</evidence>